<evidence type="ECO:0000259" key="2">
    <source>
        <dbReference type="Pfam" id="PF09994"/>
    </source>
</evidence>
<protein>
    <submittedName>
        <fullName evidence="3">DUF2235 domain-containing protein</fullName>
    </submittedName>
</protein>
<dbReference type="PANTHER" id="PTHR33840">
    <property type="match status" value="1"/>
</dbReference>
<name>A0A9X3WZ93_9BACT</name>
<comment type="caution">
    <text evidence="3">The sequence shown here is derived from an EMBL/GenBank/DDBJ whole genome shotgun (WGS) entry which is preliminary data.</text>
</comment>
<feature type="region of interest" description="Disordered" evidence="1">
    <location>
        <begin position="498"/>
        <end position="547"/>
    </location>
</feature>
<evidence type="ECO:0000256" key="1">
    <source>
        <dbReference type="SAM" id="MobiDB-lite"/>
    </source>
</evidence>
<dbReference type="RefSeq" id="WP_272418102.1">
    <property type="nucleotide sequence ID" value="NZ_JAGTJJ010000001.1"/>
</dbReference>
<feature type="compositionally biased region" description="Basic residues" evidence="1">
    <location>
        <begin position="513"/>
        <end position="522"/>
    </location>
</feature>
<feature type="domain" description="T6SS Phospholipase effector Tle1-like catalytic" evidence="2">
    <location>
        <begin position="45"/>
        <end position="361"/>
    </location>
</feature>
<accession>A0A9X3WZ93</accession>
<keyword evidence="4" id="KW-1185">Reference proteome</keyword>
<evidence type="ECO:0000313" key="3">
    <source>
        <dbReference type="EMBL" id="MDC3979483.1"/>
    </source>
</evidence>
<dbReference type="AlphaFoldDB" id="A0A9X3WZ93"/>
<evidence type="ECO:0000313" key="4">
    <source>
        <dbReference type="Proteomes" id="UP001151081"/>
    </source>
</evidence>
<dbReference type="PANTHER" id="PTHR33840:SF1">
    <property type="entry name" value="TLE1 PHOSPHOLIPASE DOMAIN-CONTAINING PROTEIN"/>
    <property type="match status" value="1"/>
</dbReference>
<dbReference type="EMBL" id="JAGTJJ010000001">
    <property type="protein sequence ID" value="MDC3979483.1"/>
    <property type="molecule type" value="Genomic_DNA"/>
</dbReference>
<gene>
    <name evidence="3" type="ORF">KEG57_03160</name>
</gene>
<proteinExistence type="predicted"/>
<sequence>MSGNGQGGGGVDSFLKALEAMENGQGLPLEPPTGEAECPKARIRIGIFFDGTGNNLWVDEAHANDTYGEDGGPNGPTNVARLFRAYRKQGIVLDKAYHHGVGTDYTGWFTRAQPNMDDPAAKPSTPLVHRNLSGMTVGAGGKARIEWGLRMLAEFFSNNNKWRAKEKYFDVCGFSRGAALARDFVNQVRAQRVANLTKTTSPGFFRRNPDAIPSIETEFQDIGIREFYEPIDPATIYPKFMAIFDTVEMWGPSTGTFLPDVDHTYVEHCVHLVAEDEFRTLFPLTSIFMDPNTEPGRAFPPLEAHRPPRPQADQRYQEPRDYKRWMLEVWYPGCHSDVGGSYQPRTNKKWHLQFITLRDMHKAMVKAKVPIGPVELPFDGIILRLYEEYCGFRQDKDWALHPEQPGAPKSQYVHWFETDEYMARFYGPDPHADDPYRGVSPVVVGFSQAGAGAHGAYIPPPVPRRPQWPARLLALTARDSNPAYQLLLRHYIHDSATESPGSTILGEATDRRGRQRLQRKVKPAGAQPQYTPQIPVRNEHRPPRSTY</sequence>
<feature type="compositionally biased region" description="Basic and acidic residues" evidence="1">
    <location>
        <begin position="537"/>
        <end position="547"/>
    </location>
</feature>
<dbReference type="InterPro" id="IPR018712">
    <property type="entry name" value="Tle1-like_cat"/>
</dbReference>
<dbReference type="Pfam" id="PF09994">
    <property type="entry name" value="T6SS_Tle1-like_cat"/>
    <property type="match status" value="1"/>
</dbReference>
<dbReference type="Proteomes" id="UP001151081">
    <property type="component" value="Unassembled WGS sequence"/>
</dbReference>
<organism evidence="3 4">
    <name type="scientific">Polyangium jinanense</name>
    <dbReference type="NCBI Taxonomy" id="2829994"/>
    <lineage>
        <taxon>Bacteria</taxon>
        <taxon>Pseudomonadati</taxon>
        <taxon>Myxococcota</taxon>
        <taxon>Polyangia</taxon>
        <taxon>Polyangiales</taxon>
        <taxon>Polyangiaceae</taxon>
        <taxon>Polyangium</taxon>
    </lineage>
</organism>
<reference evidence="3 4" key="1">
    <citation type="submission" date="2021-04" db="EMBL/GenBank/DDBJ databases">
        <title>Genome analysis of Polyangium sp.</title>
        <authorList>
            <person name="Li Y."/>
            <person name="Wang J."/>
        </authorList>
    </citation>
    <scope>NUCLEOTIDE SEQUENCE [LARGE SCALE GENOMIC DNA]</scope>
    <source>
        <strain evidence="3 4">SDU14</strain>
    </source>
</reference>